<feature type="DNA-binding region" description="H-T-H motif" evidence="4">
    <location>
        <begin position="26"/>
        <end position="45"/>
    </location>
</feature>
<dbReference type="EMBL" id="CP155571">
    <property type="protein sequence ID" value="XFO73479.1"/>
    <property type="molecule type" value="Genomic_DNA"/>
</dbReference>
<evidence type="ECO:0000256" key="3">
    <source>
        <dbReference type="ARBA" id="ARBA00023163"/>
    </source>
</evidence>
<dbReference type="SUPFAM" id="SSF46689">
    <property type="entry name" value="Homeodomain-like"/>
    <property type="match status" value="1"/>
</dbReference>
<dbReference type="Pfam" id="PF00440">
    <property type="entry name" value="TetR_N"/>
    <property type="match status" value="1"/>
</dbReference>
<dbReference type="PANTHER" id="PTHR30055">
    <property type="entry name" value="HTH-TYPE TRANSCRIPTIONAL REGULATOR RUTR"/>
    <property type="match status" value="1"/>
</dbReference>
<dbReference type="InterPro" id="IPR023772">
    <property type="entry name" value="DNA-bd_HTH_TetR-type_CS"/>
</dbReference>
<accession>A0ABZ3J523</accession>
<keyword evidence="1" id="KW-0805">Transcription regulation</keyword>
<reference evidence="6" key="1">
    <citation type="submission" date="2024-05" db="EMBL/GenBank/DDBJ databases">
        <title>Isolation and characterization of Sporomusa carbonis sp. nov., a carboxydotrophic hydrogenogen in the genus of Sporomusa isolated from a charcoal burning pile.</title>
        <authorList>
            <person name="Boeer T."/>
            <person name="Rosenbaum F."/>
            <person name="Eysell L."/>
            <person name="Mueller V."/>
            <person name="Daniel R."/>
            <person name="Poehlein A."/>
        </authorList>
    </citation>
    <scope>NUCLEOTIDE SEQUENCE [LARGE SCALE GENOMIC DNA]</scope>
    <source>
        <strain evidence="6">DSM 3132</strain>
    </source>
</reference>
<organism evidence="6 7">
    <name type="scientific">Sporomusa acidovorans (strain ATCC 49682 / DSM 3132 / Mol)</name>
    <dbReference type="NCBI Taxonomy" id="1123286"/>
    <lineage>
        <taxon>Bacteria</taxon>
        <taxon>Bacillati</taxon>
        <taxon>Bacillota</taxon>
        <taxon>Negativicutes</taxon>
        <taxon>Selenomonadales</taxon>
        <taxon>Sporomusaceae</taxon>
        <taxon>Sporomusa</taxon>
    </lineage>
</organism>
<dbReference type="RefSeq" id="WP_093796290.1">
    <property type="nucleotide sequence ID" value="NZ_CP155571.1"/>
</dbReference>
<keyword evidence="2 4" id="KW-0238">DNA-binding</keyword>
<dbReference type="InterPro" id="IPR009057">
    <property type="entry name" value="Homeodomain-like_sf"/>
</dbReference>
<proteinExistence type="predicted"/>
<evidence type="ECO:0000256" key="4">
    <source>
        <dbReference type="PROSITE-ProRule" id="PRU00335"/>
    </source>
</evidence>
<dbReference type="InterPro" id="IPR001647">
    <property type="entry name" value="HTH_TetR"/>
</dbReference>
<feature type="domain" description="HTH tetR-type" evidence="5">
    <location>
        <begin position="3"/>
        <end position="63"/>
    </location>
</feature>
<evidence type="ECO:0000313" key="7">
    <source>
        <dbReference type="Proteomes" id="UP000216052"/>
    </source>
</evidence>
<protein>
    <submittedName>
        <fullName evidence="6">HTH-type transcriptional regulator YttP</fullName>
    </submittedName>
</protein>
<gene>
    <name evidence="6" type="primary">yttP</name>
    <name evidence="6" type="ORF">SPACI_035780</name>
</gene>
<name>A0ABZ3J523_SPOA4</name>
<dbReference type="InterPro" id="IPR036271">
    <property type="entry name" value="Tet_transcr_reg_TetR-rel_C_sf"/>
</dbReference>
<dbReference type="Proteomes" id="UP000216052">
    <property type="component" value="Chromosome"/>
</dbReference>
<dbReference type="SUPFAM" id="SSF48498">
    <property type="entry name" value="Tetracyclin repressor-like, C-terminal domain"/>
    <property type="match status" value="1"/>
</dbReference>
<evidence type="ECO:0000256" key="2">
    <source>
        <dbReference type="ARBA" id="ARBA00023125"/>
    </source>
</evidence>
<keyword evidence="7" id="KW-1185">Reference proteome</keyword>
<dbReference type="Gene3D" id="1.10.10.60">
    <property type="entry name" value="Homeodomain-like"/>
    <property type="match status" value="1"/>
</dbReference>
<evidence type="ECO:0000256" key="1">
    <source>
        <dbReference type="ARBA" id="ARBA00023015"/>
    </source>
</evidence>
<evidence type="ECO:0000259" key="5">
    <source>
        <dbReference type="PROSITE" id="PS50977"/>
    </source>
</evidence>
<dbReference type="PANTHER" id="PTHR30055:SF234">
    <property type="entry name" value="HTH-TYPE TRANSCRIPTIONAL REGULATOR BETI"/>
    <property type="match status" value="1"/>
</dbReference>
<dbReference type="InterPro" id="IPR050109">
    <property type="entry name" value="HTH-type_TetR-like_transc_reg"/>
</dbReference>
<evidence type="ECO:0000313" key="6">
    <source>
        <dbReference type="EMBL" id="XFO73479.1"/>
    </source>
</evidence>
<dbReference type="Gene3D" id="1.10.357.10">
    <property type="entry name" value="Tetracycline Repressor, domain 2"/>
    <property type="match status" value="1"/>
</dbReference>
<dbReference type="PROSITE" id="PS01081">
    <property type="entry name" value="HTH_TETR_1"/>
    <property type="match status" value="1"/>
</dbReference>
<dbReference type="PRINTS" id="PR00455">
    <property type="entry name" value="HTHTETR"/>
</dbReference>
<keyword evidence="3" id="KW-0804">Transcription</keyword>
<sequence>MKRNTANKILDTATSLFAELGFENVTINLLAQTANVNSAAISYYFGSKETLYQMILDNQFSPALQALREVEASFNLTATEHLLDYVEVIAAVRRKQSYLASLWHYEINRHDAVQKSFVVKVVKEYIVQLYQYIFSALCHGISQKEFLSTVDPYCTASVLLEMMHAPYIPASLLTEQTLSVQDKRKDYTVQATYHYLQGIRRIPL</sequence>
<dbReference type="PROSITE" id="PS50977">
    <property type="entry name" value="HTH_TETR_2"/>
    <property type="match status" value="1"/>
</dbReference>